<dbReference type="EMBL" id="KU317658">
    <property type="protein sequence ID" value="AMP44618.1"/>
    <property type="molecule type" value="mRNA"/>
</dbReference>
<dbReference type="AlphaFoldDB" id="A0A142C1B7"/>
<evidence type="ECO:0000256" key="1">
    <source>
        <dbReference type="SAM" id="SignalP"/>
    </source>
</evidence>
<protein>
    <submittedName>
        <fullName evidence="2">Conotoxin</fullName>
    </submittedName>
</protein>
<evidence type="ECO:0000313" key="2">
    <source>
        <dbReference type="EMBL" id="AMP44618.1"/>
    </source>
</evidence>
<reference evidence="2" key="1">
    <citation type="submission" date="2015-12" db="EMBL/GenBank/DDBJ databases">
        <title>High throughput identification of novel conotoxins from the Chinese tubular cone snail Conus betulinus by multitranscriptome sequencing.</title>
        <authorList>
            <person name="Ruan Z."/>
            <person name="Peng C."/>
            <person name="Shi Q."/>
            <person name="Yao G."/>
            <person name="Gao B.-M."/>
        </authorList>
    </citation>
    <scope>NUCLEOTIDE SEQUENCE</scope>
</reference>
<sequence length="86" mass="9618">MMWKMRVMLFVVFLLFPLASLQQEGDIQAKKKDLKSNFYGALKRPARDCRGTCGHTDQCTGTCECEGHDSCSCSREGHYPGCTCSC</sequence>
<accession>A0A142C1B7</accession>
<name>A0A142C1B7_CONBE</name>
<organism evidence="2">
    <name type="scientific">Conus betulinus</name>
    <name type="common">Beech cone</name>
    <dbReference type="NCBI Taxonomy" id="89764"/>
    <lineage>
        <taxon>Eukaryota</taxon>
        <taxon>Metazoa</taxon>
        <taxon>Spiralia</taxon>
        <taxon>Lophotrochozoa</taxon>
        <taxon>Mollusca</taxon>
        <taxon>Gastropoda</taxon>
        <taxon>Caenogastropoda</taxon>
        <taxon>Neogastropoda</taxon>
        <taxon>Conoidea</taxon>
        <taxon>Conidae</taxon>
        <taxon>Conus</taxon>
        <taxon>Dendroconus</taxon>
    </lineage>
</organism>
<keyword evidence="1" id="KW-0732">Signal</keyword>
<feature type="signal peptide" evidence="1">
    <location>
        <begin position="1"/>
        <end position="21"/>
    </location>
</feature>
<feature type="chain" id="PRO_5007493437" evidence="1">
    <location>
        <begin position="22"/>
        <end position="86"/>
    </location>
</feature>
<proteinExistence type="evidence at transcript level"/>